<keyword evidence="6 9" id="KW-0472">Membrane</keyword>
<dbReference type="PANTHER" id="PTHR24230">
    <property type="entry name" value="G-PROTEIN COUPLED RECEPTOR"/>
    <property type="match status" value="1"/>
</dbReference>
<dbReference type="GO" id="GO:0008528">
    <property type="term" value="F:G protein-coupled peptide receptor activity"/>
    <property type="evidence" value="ECO:0007669"/>
    <property type="project" value="TreeGrafter"/>
</dbReference>
<feature type="transmembrane region" description="Helical" evidence="9">
    <location>
        <begin position="328"/>
        <end position="350"/>
    </location>
</feature>
<evidence type="ECO:0000256" key="3">
    <source>
        <dbReference type="ARBA" id="ARBA00022692"/>
    </source>
</evidence>
<comment type="caution">
    <text evidence="11">The sequence shown here is derived from an EMBL/GenBank/DDBJ whole genome shotgun (WGS) entry which is preliminary data.</text>
</comment>
<dbReference type="InterPro" id="IPR017452">
    <property type="entry name" value="GPCR_Rhodpsn_7TM"/>
</dbReference>
<proteinExistence type="predicted"/>
<protein>
    <recommendedName>
        <fullName evidence="10">G-protein coupled receptors family 1 profile domain-containing protein</fullName>
    </recommendedName>
</protein>
<dbReference type="Proteomes" id="UP000676336">
    <property type="component" value="Unassembled WGS sequence"/>
</dbReference>
<gene>
    <name evidence="11" type="ORF">SMN809_LOCUS26291</name>
</gene>
<feature type="non-terminal residue" evidence="11">
    <location>
        <position position="1"/>
    </location>
</feature>
<evidence type="ECO:0000256" key="9">
    <source>
        <dbReference type="SAM" id="Phobius"/>
    </source>
</evidence>
<dbReference type="PROSITE" id="PS50262">
    <property type="entry name" value="G_PROTEIN_RECEP_F1_2"/>
    <property type="match status" value="1"/>
</dbReference>
<dbReference type="GO" id="GO:0007218">
    <property type="term" value="P:neuropeptide signaling pathway"/>
    <property type="evidence" value="ECO:0007669"/>
    <property type="project" value="TreeGrafter"/>
</dbReference>
<dbReference type="AlphaFoldDB" id="A0A8S2TYH7"/>
<reference evidence="11" key="1">
    <citation type="submission" date="2021-02" db="EMBL/GenBank/DDBJ databases">
        <authorList>
            <person name="Nowell W R."/>
        </authorList>
    </citation>
    <scope>NUCLEOTIDE SEQUENCE</scope>
</reference>
<evidence type="ECO:0000256" key="8">
    <source>
        <dbReference type="ARBA" id="ARBA00023224"/>
    </source>
</evidence>
<keyword evidence="3 9" id="KW-0812">Transmembrane</keyword>
<evidence type="ECO:0000256" key="4">
    <source>
        <dbReference type="ARBA" id="ARBA00022989"/>
    </source>
</evidence>
<dbReference type="SUPFAM" id="SSF81321">
    <property type="entry name" value="Family A G protein-coupled receptor-like"/>
    <property type="match status" value="1"/>
</dbReference>
<evidence type="ECO:0000256" key="5">
    <source>
        <dbReference type="ARBA" id="ARBA00023040"/>
    </source>
</evidence>
<name>A0A8S2TYH7_9BILA</name>
<feature type="domain" description="G-protein coupled receptors family 1 profile" evidence="10">
    <location>
        <begin position="89"/>
        <end position="348"/>
    </location>
</feature>
<evidence type="ECO:0000313" key="11">
    <source>
        <dbReference type="EMBL" id="CAF4305297.1"/>
    </source>
</evidence>
<feature type="transmembrane region" description="Helical" evidence="9">
    <location>
        <begin position="109"/>
        <end position="133"/>
    </location>
</feature>
<evidence type="ECO:0000256" key="1">
    <source>
        <dbReference type="ARBA" id="ARBA00004651"/>
    </source>
</evidence>
<evidence type="ECO:0000256" key="7">
    <source>
        <dbReference type="ARBA" id="ARBA00023170"/>
    </source>
</evidence>
<keyword evidence="5" id="KW-0297">G-protein coupled receptor</keyword>
<accession>A0A8S2TYH7</accession>
<sequence>NFQCSSKTYCENEAQCLQDHPVCPSTRICVCPKCFFGNRCQFYAKGLGSTLDEILGYEFKNKIPISRQPTTVQVSAIVTMVIFTIGIINCILSIMTFSRKSTRKVGCGLYLLASSITSLLTMVLFTLKFWFLFLSHQDLLGERNQKLIINVNCMFIETLLKMVSHLDNWFNACVAIERTLSVYQRANFDRSKMKRVAKGVIISLPIIMGCLFIPQLLNLHVFEDKTEERSWCVVTYSPRLQMYTYTLLFFHYFAPLFINLMSATFIIIATTRQRALTKSDRNIWGHFKIKFKQYKHLVISPTIIVVLTSPYLIILIVLDCNKSSNRLWFYLVGYFLSFIPAASIFITFVLPSTLYKQEFWNIIISVRKRFYRSRLNRQKF</sequence>
<feature type="transmembrane region" description="Helical" evidence="9">
    <location>
        <begin position="297"/>
        <end position="316"/>
    </location>
</feature>
<dbReference type="InterPro" id="IPR000276">
    <property type="entry name" value="GPCR_Rhodpsn"/>
</dbReference>
<comment type="subcellular location">
    <subcellularLocation>
        <location evidence="1">Cell membrane</location>
        <topology evidence="1">Multi-pass membrane protein</topology>
    </subcellularLocation>
</comment>
<evidence type="ECO:0000259" key="10">
    <source>
        <dbReference type="PROSITE" id="PS50262"/>
    </source>
</evidence>
<dbReference type="Pfam" id="PF00001">
    <property type="entry name" value="7tm_1"/>
    <property type="match status" value="1"/>
</dbReference>
<keyword evidence="4 9" id="KW-1133">Transmembrane helix</keyword>
<dbReference type="Gene3D" id="1.20.1070.10">
    <property type="entry name" value="Rhodopsin 7-helix transmembrane proteins"/>
    <property type="match status" value="1"/>
</dbReference>
<keyword evidence="8" id="KW-0807">Transducer</keyword>
<dbReference type="CDD" id="cd00637">
    <property type="entry name" value="7tm_classA_rhodopsin-like"/>
    <property type="match status" value="1"/>
</dbReference>
<organism evidence="11 12">
    <name type="scientific">Rotaria magnacalcarata</name>
    <dbReference type="NCBI Taxonomy" id="392030"/>
    <lineage>
        <taxon>Eukaryota</taxon>
        <taxon>Metazoa</taxon>
        <taxon>Spiralia</taxon>
        <taxon>Gnathifera</taxon>
        <taxon>Rotifera</taxon>
        <taxon>Eurotatoria</taxon>
        <taxon>Bdelloidea</taxon>
        <taxon>Philodinida</taxon>
        <taxon>Philodinidae</taxon>
        <taxon>Rotaria</taxon>
    </lineage>
</organism>
<evidence type="ECO:0000256" key="6">
    <source>
        <dbReference type="ARBA" id="ARBA00023136"/>
    </source>
</evidence>
<feature type="transmembrane region" description="Helical" evidence="9">
    <location>
        <begin position="200"/>
        <end position="222"/>
    </location>
</feature>
<keyword evidence="2" id="KW-1003">Cell membrane</keyword>
<evidence type="ECO:0000256" key="2">
    <source>
        <dbReference type="ARBA" id="ARBA00022475"/>
    </source>
</evidence>
<feature type="transmembrane region" description="Helical" evidence="9">
    <location>
        <begin position="74"/>
        <end position="97"/>
    </location>
</feature>
<dbReference type="EMBL" id="CAJOBI010037093">
    <property type="protein sequence ID" value="CAF4305297.1"/>
    <property type="molecule type" value="Genomic_DNA"/>
</dbReference>
<evidence type="ECO:0000313" key="12">
    <source>
        <dbReference type="Proteomes" id="UP000676336"/>
    </source>
</evidence>
<feature type="transmembrane region" description="Helical" evidence="9">
    <location>
        <begin position="242"/>
        <end position="269"/>
    </location>
</feature>
<keyword evidence="7" id="KW-0675">Receptor</keyword>
<dbReference type="GO" id="GO:0005886">
    <property type="term" value="C:plasma membrane"/>
    <property type="evidence" value="ECO:0007669"/>
    <property type="project" value="UniProtKB-SubCell"/>
</dbReference>